<evidence type="ECO:0000313" key="2">
    <source>
        <dbReference type="EMBL" id="GAA4749633.1"/>
    </source>
</evidence>
<reference evidence="3" key="1">
    <citation type="journal article" date="2019" name="Int. J. Syst. Evol. Microbiol.">
        <title>The Global Catalogue of Microorganisms (GCM) 10K type strain sequencing project: providing services to taxonomists for standard genome sequencing and annotation.</title>
        <authorList>
            <consortium name="The Broad Institute Genomics Platform"/>
            <consortium name="The Broad Institute Genome Sequencing Center for Infectious Disease"/>
            <person name="Wu L."/>
            <person name="Ma J."/>
        </authorList>
    </citation>
    <scope>NUCLEOTIDE SEQUENCE [LARGE SCALE GENOMIC DNA]</scope>
    <source>
        <strain evidence="3">JCM 19015</strain>
    </source>
</reference>
<evidence type="ECO:0000313" key="3">
    <source>
        <dbReference type="Proteomes" id="UP001500121"/>
    </source>
</evidence>
<dbReference type="RefSeq" id="WP_345481283.1">
    <property type="nucleotide sequence ID" value="NZ_BAABLP010000004.1"/>
</dbReference>
<protein>
    <submittedName>
        <fullName evidence="2">Uncharacterized protein</fullName>
    </submittedName>
</protein>
<name>A0ABP8Z8P8_9MICO</name>
<keyword evidence="3" id="KW-1185">Reference proteome</keyword>
<comment type="caution">
    <text evidence="2">The sequence shown here is derived from an EMBL/GenBank/DDBJ whole genome shotgun (WGS) entry which is preliminary data.</text>
</comment>
<sequence length="229" mass="23039">MNPSRIWTLGAIVAVVAILGAAFGLGVQPSLAAASAADASAQQVQQTNTATQAEIGRLSRSAAKQSELDQQNAFVGRAVTGSLRWNTFSTQIRDTAAQDGVKIVSLGTGDPTDYVAPVAASPAGGAAAPAPTASATPSPGTTPVAAPVLDPAQTGLFGKTDPLISGANLVVIPVTVSVSGSEESSIAFAQDVQRMTRLFAVNNVTYTKGTDSGDPPTTTISGTIYALRG</sequence>
<accession>A0ABP8Z8P8</accession>
<dbReference type="EMBL" id="BAABLP010000004">
    <property type="protein sequence ID" value="GAA4749633.1"/>
    <property type="molecule type" value="Genomic_DNA"/>
</dbReference>
<evidence type="ECO:0000256" key="1">
    <source>
        <dbReference type="SAM" id="MobiDB-lite"/>
    </source>
</evidence>
<gene>
    <name evidence="2" type="ORF">GCM10025783_22450</name>
</gene>
<organism evidence="2 3">
    <name type="scientific">Amnibacterium soli</name>
    <dbReference type="NCBI Taxonomy" id="1282736"/>
    <lineage>
        <taxon>Bacteria</taxon>
        <taxon>Bacillati</taxon>
        <taxon>Actinomycetota</taxon>
        <taxon>Actinomycetes</taxon>
        <taxon>Micrococcales</taxon>
        <taxon>Microbacteriaceae</taxon>
        <taxon>Amnibacterium</taxon>
    </lineage>
</organism>
<dbReference type="Proteomes" id="UP001500121">
    <property type="component" value="Unassembled WGS sequence"/>
</dbReference>
<dbReference type="Gene3D" id="3.30.70.60">
    <property type="match status" value="1"/>
</dbReference>
<dbReference type="InterPro" id="IPR014717">
    <property type="entry name" value="Transl_elong_EF1B/ribsomal_bS6"/>
</dbReference>
<proteinExistence type="predicted"/>
<feature type="region of interest" description="Disordered" evidence="1">
    <location>
        <begin position="122"/>
        <end position="147"/>
    </location>
</feature>